<dbReference type="Proteomes" id="UP001177670">
    <property type="component" value="Unassembled WGS sequence"/>
</dbReference>
<name>A0AA40KFA4_9HYME</name>
<evidence type="ECO:0000313" key="2">
    <source>
        <dbReference type="Proteomes" id="UP001177670"/>
    </source>
</evidence>
<gene>
    <name evidence="1" type="ORF">K0M31_015473</name>
</gene>
<proteinExistence type="predicted"/>
<dbReference type="AlphaFoldDB" id="A0AA40KFA4"/>
<keyword evidence="2" id="KW-1185">Reference proteome</keyword>
<sequence length="96" mass="11007">MAARRAQSVINNLELIKVSDKSMETVIHPGDVDGLVEDFVQRQLKQIAIRDTICFPRDAKIFLPARRSRSDRLTGLCQLLIKSNPDDTRNIEKMER</sequence>
<comment type="caution">
    <text evidence="1">The sequence shown here is derived from an EMBL/GenBank/DDBJ whole genome shotgun (WGS) entry which is preliminary data.</text>
</comment>
<accession>A0AA40KFA4</accession>
<feature type="non-terminal residue" evidence="1">
    <location>
        <position position="1"/>
    </location>
</feature>
<dbReference type="EMBL" id="JAHYIQ010000046">
    <property type="protein sequence ID" value="KAK1118026.1"/>
    <property type="molecule type" value="Genomic_DNA"/>
</dbReference>
<reference evidence="1" key="1">
    <citation type="submission" date="2021-10" db="EMBL/GenBank/DDBJ databases">
        <title>Melipona bicolor Genome sequencing and assembly.</title>
        <authorList>
            <person name="Araujo N.S."/>
            <person name="Arias M.C."/>
        </authorList>
    </citation>
    <scope>NUCLEOTIDE SEQUENCE</scope>
    <source>
        <strain evidence="1">USP_2M_L1-L4_2017</strain>
        <tissue evidence="1">Whole body</tissue>
    </source>
</reference>
<protein>
    <submittedName>
        <fullName evidence="1">Uncharacterized protein</fullName>
    </submittedName>
</protein>
<evidence type="ECO:0000313" key="1">
    <source>
        <dbReference type="EMBL" id="KAK1118026.1"/>
    </source>
</evidence>
<organism evidence="1 2">
    <name type="scientific">Melipona bicolor</name>
    <dbReference type="NCBI Taxonomy" id="60889"/>
    <lineage>
        <taxon>Eukaryota</taxon>
        <taxon>Metazoa</taxon>
        <taxon>Ecdysozoa</taxon>
        <taxon>Arthropoda</taxon>
        <taxon>Hexapoda</taxon>
        <taxon>Insecta</taxon>
        <taxon>Pterygota</taxon>
        <taxon>Neoptera</taxon>
        <taxon>Endopterygota</taxon>
        <taxon>Hymenoptera</taxon>
        <taxon>Apocrita</taxon>
        <taxon>Aculeata</taxon>
        <taxon>Apoidea</taxon>
        <taxon>Anthophila</taxon>
        <taxon>Apidae</taxon>
        <taxon>Melipona</taxon>
    </lineage>
</organism>